<comment type="subcellular location">
    <subcellularLocation>
        <location evidence="1 8">Cell membrane</location>
        <topology evidence="1 8">Multi-pass membrane protein</topology>
    </subcellularLocation>
</comment>
<protein>
    <submittedName>
        <fullName evidence="10">ABC transporter permease</fullName>
    </submittedName>
</protein>
<evidence type="ECO:0000256" key="8">
    <source>
        <dbReference type="RuleBase" id="RU363032"/>
    </source>
</evidence>
<evidence type="ECO:0000256" key="6">
    <source>
        <dbReference type="ARBA" id="ARBA00022989"/>
    </source>
</evidence>
<dbReference type="EMBL" id="DQHO01000027">
    <property type="protein sequence ID" value="HCS93887.1"/>
    <property type="molecule type" value="Genomic_DNA"/>
</dbReference>
<evidence type="ECO:0000256" key="4">
    <source>
        <dbReference type="ARBA" id="ARBA00022475"/>
    </source>
</evidence>
<evidence type="ECO:0000256" key="3">
    <source>
        <dbReference type="ARBA" id="ARBA00022448"/>
    </source>
</evidence>
<gene>
    <name evidence="10" type="ORF">DIW15_04175</name>
</gene>
<evidence type="ECO:0000256" key="7">
    <source>
        <dbReference type="ARBA" id="ARBA00023136"/>
    </source>
</evidence>
<dbReference type="Gene3D" id="1.10.3720.10">
    <property type="entry name" value="MetI-like"/>
    <property type="match status" value="1"/>
</dbReference>
<keyword evidence="5 8" id="KW-0812">Transmembrane</keyword>
<dbReference type="CDD" id="cd06261">
    <property type="entry name" value="TM_PBP2"/>
    <property type="match status" value="1"/>
</dbReference>
<dbReference type="GO" id="GO:0005886">
    <property type="term" value="C:plasma membrane"/>
    <property type="evidence" value="ECO:0007669"/>
    <property type="project" value="UniProtKB-SubCell"/>
</dbReference>
<dbReference type="InterPro" id="IPR035906">
    <property type="entry name" value="MetI-like_sf"/>
</dbReference>
<dbReference type="Pfam" id="PF00528">
    <property type="entry name" value="BPD_transp_1"/>
    <property type="match status" value="1"/>
</dbReference>
<feature type="transmembrane region" description="Helical" evidence="8">
    <location>
        <begin position="20"/>
        <end position="41"/>
    </location>
</feature>
<dbReference type="InterPro" id="IPR000515">
    <property type="entry name" value="MetI-like"/>
</dbReference>
<dbReference type="PROSITE" id="PS50928">
    <property type="entry name" value="ABC_TM1"/>
    <property type="match status" value="1"/>
</dbReference>
<dbReference type="PANTHER" id="PTHR42929:SF1">
    <property type="entry name" value="INNER MEMBRANE ABC TRANSPORTER PERMEASE PROTEIN YDCU-RELATED"/>
    <property type="match status" value="1"/>
</dbReference>
<dbReference type="AlphaFoldDB" id="A0A3D4S504"/>
<keyword evidence="3 8" id="KW-0813">Transport</keyword>
<feature type="transmembrane region" description="Helical" evidence="8">
    <location>
        <begin position="61"/>
        <end position="86"/>
    </location>
</feature>
<sequence length="274" mass="31067">MRRRTIVVTKTFRQFAAIPYVLWLLLFVIAPLALIFYQSFFSIDGTATLANYLTYFTNWTYLKMTFNSIVFATIITVVTLVIAYPTAYFLQKTKHKELWLLLLILPTWINILLKAYAFIGIFSHDASVNQFLTFLGVGPQQILFTNTSFILVAAYIELPFMILPVYNAIDDISDSYIVASRDLGASRWQTLTRIVIPLSMSGIKSGVQAIFIPSLSLFMLTRLIGGNRVITLGTAVEQHFLVTQNWGMGSTIGVVLIIMMIILMRLTTQRKGRH</sequence>
<proteinExistence type="inferred from homology"/>
<evidence type="ECO:0000256" key="2">
    <source>
        <dbReference type="ARBA" id="ARBA00007069"/>
    </source>
</evidence>
<keyword evidence="6 8" id="KW-1133">Transmembrane helix</keyword>
<organism evidence="10 11">
    <name type="scientific">Bavariicoccus seileri</name>
    <dbReference type="NCBI Taxonomy" id="549685"/>
    <lineage>
        <taxon>Bacteria</taxon>
        <taxon>Bacillati</taxon>
        <taxon>Bacillota</taxon>
        <taxon>Bacilli</taxon>
        <taxon>Lactobacillales</taxon>
        <taxon>Enterococcaceae</taxon>
        <taxon>Bavariicoccus</taxon>
    </lineage>
</organism>
<keyword evidence="7 8" id="KW-0472">Membrane</keyword>
<accession>A0A3D4S504</accession>
<keyword evidence="4" id="KW-1003">Cell membrane</keyword>
<feature type="transmembrane region" description="Helical" evidence="8">
    <location>
        <begin position="245"/>
        <end position="264"/>
    </location>
</feature>
<evidence type="ECO:0000259" key="9">
    <source>
        <dbReference type="PROSITE" id="PS50928"/>
    </source>
</evidence>
<evidence type="ECO:0000256" key="1">
    <source>
        <dbReference type="ARBA" id="ARBA00004651"/>
    </source>
</evidence>
<feature type="transmembrane region" description="Helical" evidence="8">
    <location>
        <begin position="142"/>
        <end position="166"/>
    </location>
</feature>
<dbReference type="GO" id="GO:0055085">
    <property type="term" value="P:transmembrane transport"/>
    <property type="evidence" value="ECO:0007669"/>
    <property type="project" value="InterPro"/>
</dbReference>
<comment type="similarity">
    <text evidence="2">Belongs to the binding-protein-dependent transport system permease family. CysTW subfamily.</text>
</comment>
<dbReference type="SUPFAM" id="SSF161098">
    <property type="entry name" value="MetI-like"/>
    <property type="match status" value="1"/>
</dbReference>
<reference evidence="10 11" key="1">
    <citation type="journal article" date="2018" name="Nat. Biotechnol.">
        <title>A standardized bacterial taxonomy based on genome phylogeny substantially revises the tree of life.</title>
        <authorList>
            <person name="Parks D.H."/>
            <person name="Chuvochina M."/>
            <person name="Waite D.W."/>
            <person name="Rinke C."/>
            <person name="Skarshewski A."/>
            <person name="Chaumeil P.A."/>
            <person name="Hugenholtz P."/>
        </authorList>
    </citation>
    <scope>NUCLEOTIDE SEQUENCE [LARGE SCALE GENOMIC DNA]</scope>
    <source>
        <strain evidence="10">UBA11306</strain>
    </source>
</reference>
<dbReference type="PANTHER" id="PTHR42929">
    <property type="entry name" value="INNER MEMBRANE ABC TRANSPORTER PERMEASE PROTEIN YDCU-RELATED-RELATED"/>
    <property type="match status" value="1"/>
</dbReference>
<name>A0A3D4S504_9ENTE</name>
<dbReference type="STRING" id="1121105.GCA_000421665_00379"/>
<evidence type="ECO:0000313" key="11">
    <source>
        <dbReference type="Proteomes" id="UP000262195"/>
    </source>
</evidence>
<dbReference type="Proteomes" id="UP000262195">
    <property type="component" value="Unassembled WGS sequence"/>
</dbReference>
<feature type="transmembrane region" description="Helical" evidence="8">
    <location>
        <begin position="98"/>
        <end position="122"/>
    </location>
</feature>
<evidence type="ECO:0000256" key="5">
    <source>
        <dbReference type="ARBA" id="ARBA00022692"/>
    </source>
</evidence>
<feature type="domain" description="ABC transmembrane type-1" evidence="9">
    <location>
        <begin position="65"/>
        <end position="267"/>
    </location>
</feature>
<evidence type="ECO:0000313" key="10">
    <source>
        <dbReference type="EMBL" id="HCS93887.1"/>
    </source>
</evidence>
<comment type="caution">
    <text evidence="10">The sequence shown here is derived from an EMBL/GenBank/DDBJ whole genome shotgun (WGS) entry which is preliminary data.</text>
</comment>